<accession>A0AAN6IIG5</accession>
<dbReference type="PANTHER" id="PTHR30292:SF0">
    <property type="entry name" value="5-OXOPROLINASE SUBUNIT A"/>
    <property type="match status" value="1"/>
</dbReference>
<dbReference type="EMBL" id="MU404351">
    <property type="protein sequence ID" value="KAI1616479.1"/>
    <property type="molecule type" value="Genomic_DNA"/>
</dbReference>
<evidence type="ECO:0000313" key="2">
    <source>
        <dbReference type="Proteomes" id="UP001203852"/>
    </source>
</evidence>
<evidence type="ECO:0008006" key="3">
    <source>
        <dbReference type="Google" id="ProtNLM"/>
    </source>
</evidence>
<dbReference type="Proteomes" id="UP001203852">
    <property type="component" value="Unassembled WGS sequence"/>
</dbReference>
<dbReference type="AlphaFoldDB" id="A0AAN6IIG5"/>
<keyword evidence="2" id="KW-1185">Reference proteome</keyword>
<dbReference type="InterPro" id="IPR005501">
    <property type="entry name" value="LamB/YcsF/PxpA-like"/>
</dbReference>
<evidence type="ECO:0000313" key="1">
    <source>
        <dbReference type="EMBL" id="KAI1616479.1"/>
    </source>
</evidence>
<dbReference type="PANTHER" id="PTHR30292">
    <property type="entry name" value="UNCHARACTERIZED PROTEIN YBGL-RELATED"/>
    <property type="match status" value="1"/>
</dbReference>
<organism evidence="1 2">
    <name type="scientific">Exophiala viscosa</name>
    <dbReference type="NCBI Taxonomy" id="2486360"/>
    <lineage>
        <taxon>Eukaryota</taxon>
        <taxon>Fungi</taxon>
        <taxon>Dikarya</taxon>
        <taxon>Ascomycota</taxon>
        <taxon>Pezizomycotina</taxon>
        <taxon>Eurotiomycetes</taxon>
        <taxon>Chaetothyriomycetidae</taxon>
        <taxon>Chaetothyriales</taxon>
        <taxon>Herpotrichiellaceae</taxon>
        <taxon>Exophiala</taxon>
    </lineage>
</organism>
<gene>
    <name evidence="1" type="ORF">EDD36DRAFT_415375</name>
</gene>
<protein>
    <recommendedName>
        <fullName evidence="3">Lactam utilization protein lamB</fullName>
    </recommendedName>
</protein>
<dbReference type="InterPro" id="IPR011330">
    <property type="entry name" value="Glyco_hydro/deAcase_b/a-brl"/>
</dbReference>
<dbReference type="Gene3D" id="3.20.20.370">
    <property type="entry name" value="Glycoside hydrolase/deacetylase"/>
    <property type="match status" value="1"/>
</dbReference>
<dbReference type="GO" id="GO:0005975">
    <property type="term" value="P:carbohydrate metabolic process"/>
    <property type="evidence" value="ECO:0007669"/>
    <property type="project" value="InterPro"/>
</dbReference>
<dbReference type="Pfam" id="PF03746">
    <property type="entry name" value="LamB_YcsF"/>
    <property type="match status" value="1"/>
</dbReference>
<dbReference type="SUPFAM" id="SSF88713">
    <property type="entry name" value="Glycoside hydrolase/deacetylase"/>
    <property type="match status" value="1"/>
</dbReference>
<proteinExistence type="predicted"/>
<name>A0AAN6IIG5_9EURO</name>
<comment type="caution">
    <text evidence="1">The sequence shown here is derived from an EMBL/GenBank/DDBJ whole genome shotgun (WGS) entry which is preliminary data.</text>
</comment>
<sequence length="252" mass="27679">MVPKVVINCDMGEGYGNWKMGPDEELMALTDQANIACGFHAGDPTTMMKTVRLAKKHGVVVGAHPGLPDKEGFGRRLMDIPPEDLYCQMLYQVGSLKAMLDVEGVPLNHIKPHGKLYRMIKDDPEVGHACFRAIKTFNVPFVGLPGTAHEELCKEYGVDFHPEFFPDLWYDDMGQTVPILTAGRVPQDQIRPKMDKIIATQQVTSIKGNEATVPFAGRSFTCCVHSDLPGALECIKHVRNAIDEAAASKSAS</sequence>
<dbReference type="NCBIfam" id="NF003814">
    <property type="entry name" value="PRK05406.1-3"/>
    <property type="match status" value="1"/>
</dbReference>
<reference evidence="1" key="1">
    <citation type="journal article" date="2022" name="bioRxiv">
        <title>Deciphering the potential niche of two novel black yeast fungi from a biological soil crust based on their genomes, phenotypes, and melanin regulation.</title>
        <authorList>
            <consortium name="DOE Joint Genome Institute"/>
            <person name="Carr E.C."/>
            <person name="Barton Q."/>
            <person name="Grambo S."/>
            <person name="Sullivan M."/>
            <person name="Renfro C.M."/>
            <person name="Kuo A."/>
            <person name="Pangilinan J."/>
            <person name="Lipzen A."/>
            <person name="Keymanesh K."/>
            <person name="Savage E."/>
            <person name="Barry K."/>
            <person name="Grigoriev I.V."/>
            <person name="Riekhof W.R."/>
            <person name="Harris S.S."/>
        </authorList>
    </citation>
    <scope>NUCLEOTIDE SEQUENCE</scope>
    <source>
        <strain evidence="1">JF 03-4F</strain>
    </source>
</reference>